<dbReference type="KEGG" id="ccac:CcaHIS019_0705160"/>
<dbReference type="InterPro" id="IPR038375">
    <property type="entry name" value="NDUFAF7_sf"/>
</dbReference>
<name>A0AA48QZ45_9TREE</name>
<sequence>MSINVRRSLKLAGSFARGCSRQQNLRPLSTLPEKGLVGATTQPQSLAQVIDDSIKATGPMSVARYMQLCLTHPNWGYYSQGDVFGREGDFITSPEISQVFGELVAIWLLTRWMAAGAPERVRLLELGPGRGTLMDDVLRALAKFKIDSVTLVEYSEKMRGIQQEKLGPRCEALGAKLVFEEEIAGVKESPLFTMFIAHEFFDAMPVHVFQRDEAGFREVRVDRNPSYLPAANNPRFRLGVDRESSLLASLLPASSARFGRLPIGARVEICPDSSRIMRSVGEAMAEGGGAGLVIDYGSDRSFSNSVRGFRKHKVVDLFEEPGTADLTANVDFAYLKESLDGVAETAGPITQAKFLLSLGLEPRLAKLISSAADPTQRKRIEDGAKRLIDKTGMGTQYQVMAVVKGPAGEDDVYPFGKPSKDVPEAPKLEEKSKS</sequence>
<dbReference type="SUPFAM" id="SSF53335">
    <property type="entry name" value="S-adenosyl-L-methionine-dependent methyltransferases"/>
    <property type="match status" value="1"/>
</dbReference>
<organism evidence="9 10">
    <name type="scientific">Cutaneotrichosporon cavernicola</name>
    <dbReference type="NCBI Taxonomy" id="279322"/>
    <lineage>
        <taxon>Eukaryota</taxon>
        <taxon>Fungi</taxon>
        <taxon>Dikarya</taxon>
        <taxon>Basidiomycota</taxon>
        <taxon>Agaricomycotina</taxon>
        <taxon>Tremellomycetes</taxon>
        <taxon>Trichosporonales</taxon>
        <taxon>Trichosporonaceae</taxon>
        <taxon>Cutaneotrichosporon</taxon>
    </lineage>
</organism>
<feature type="compositionally biased region" description="Basic and acidic residues" evidence="8">
    <location>
        <begin position="418"/>
        <end position="434"/>
    </location>
</feature>
<dbReference type="PANTHER" id="PTHR12049">
    <property type="entry name" value="PROTEIN ARGININE METHYLTRANSFERASE NDUFAF7, MITOCHONDRIAL"/>
    <property type="match status" value="1"/>
</dbReference>
<evidence type="ECO:0000256" key="3">
    <source>
        <dbReference type="ARBA" id="ARBA00022603"/>
    </source>
</evidence>
<evidence type="ECO:0000256" key="6">
    <source>
        <dbReference type="ARBA" id="ARBA00048612"/>
    </source>
</evidence>
<evidence type="ECO:0000256" key="7">
    <source>
        <dbReference type="RuleBase" id="RU364114"/>
    </source>
</evidence>
<gene>
    <name evidence="9" type="ORF">CcaverHIS019_0705160</name>
</gene>
<comment type="subcellular location">
    <subcellularLocation>
        <location evidence="1 7">Mitochondrion</location>
    </subcellularLocation>
</comment>
<dbReference type="GO" id="GO:0005739">
    <property type="term" value="C:mitochondrion"/>
    <property type="evidence" value="ECO:0007669"/>
    <property type="project" value="UniProtKB-SubCell"/>
</dbReference>
<accession>A0AA48QZ45</accession>
<keyword evidence="3 7" id="KW-0489">Methyltransferase</keyword>
<comment type="catalytic activity">
    <reaction evidence="6 7">
        <text>L-arginyl-[protein] + 2 S-adenosyl-L-methionine = N(omega),N(omega)'-dimethyl-L-arginyl-[protein] + 2 S-adenosyl-L-homocysteine + 2 H(+)</text>
        <dbReference type="Rhea" id="RHEA:48108"/>
        <dbReference type="Rhea" id="RHEA-COMP:10532"/>
        <dbReference type="Rhea" id="RHEA-COMP:11992"/>
        <dbReference type="ChEBI" id="CHEBI:15378"/>
        <dbReference type="ChEBI" id="CHEBI:29965"/>
        <dbReference type="ChEBI" id="CHEBI:57856"/>
        <dbReference type="ChEBI" id="CHEBI:59789"/>
        <dbReference type="ChEBI" id="CHEBI:88221"/>
        <dbReference type="EC" id="2.1.1.320"/>
    </reaction>
</comment>
<comment type="similarity">
    <text evidence="2 7">Belongs to the NDUFAF7 family.</text>
</comment>
<dbReference type="InterPro" id="IPR003788">
    <property type="entry name" value="NDUFAF7"/>
</dbReference>
<dbReference type="PANTHER" id="PTHR12049:SF7">
    <property type="entry name" value="PROTEIN ARGININE METHYLTRANSFERASE NDUFAF7, MITOCHONDRIAL"/>
    <property type="match status" value="1"/>
</dbReference>
<dbReference type="RefSeq" id="XP_060460200.1">
    <property type="nucleotide sequence ID" value="XM_060603958.1"/>
</dbReference>
<dbReference type="GeneID" id="85498805"/>
<evidence type="ECO:0000256" key="1">
    <source>
        <dbReference type="ARBA" id="ARBA00004173"/>
    </source>
</evidence>
<dbReference type="Proteomes" id="UP001233271">
    <property type="component" value="Chromosome 7b"/>
</dbReference>
<keyword evidence="5 7" id="KW-0496">Mitochondrion</keyword>
<evidence type="ECO:0000256" key="2">
    <source>
        <dbReference type="ARBA" id="ARBA00005891"/>
    </source>
</evidence>
<evidence type="ECO:0000313" key="10">
    <source>
        <dbReference type="Proteomes" id="UP001233271"/>
    </source>
</evidence>
<dbReference type="GO" id="GO:0035243">
    <property type="term" value="F:protein-arginine omega-N symmetric methyltransferase activity"/>
    <property type="evidence" value="ECO:0007669"/>
    <property type="project" value="UniProtKB-EC"/>
</dbReference>
<protein>
    <recommendedName>
        <fullName evidence="7">Protein arginine methyltransferase NDUFAF7</fullName>
        <ecNumber evidence="7">2.1.1.320</ecNumber>
    </recommendedName>
</protein>
<feature type="region of interest" description="Disordered" evidence="8">
    <location>
        <begin position="410"/>
        <end position="434"/>
    </location>
</feature>
<keyword evidence="4 7" id="KW-0808">Transferase</keyword>
<reference evidence="9" key="1">
    <citation type="journal article" date="2023" name="BMC Genomics">
        <title>Chromosome-level genome assemblies of Cutaneotrichosporon spp. (Trichosporonales, Basidiomycota) reveal imbalanced evolution between nucleotide sequences and chromosome synteny.</title>
        <authorList>
            <person name="Kobayashi Y."/>
            <person name="Kayamori A."/>
            <person name="Aoki K."/>
            <person name="Shiwa Y."/>
            <person name="Matsutani M."/>
            <person name="Fujita N."/>
            <person name="Sugita T."/>
            <person name="Iwasaki W."/>
            <person name="Tanaka N."/>
            <person name="Takashima M."/>
        </authorList>
    </citation>
    <scope>NUCLEOTIDE SEQUENCE</scope>
    <source>
        <strain evidence="9">HIS019</strain>
    </source>
</reference>
<dbReference type="GO" id="GO:0032259">
    <property type="term" value="P:methylation"/>
    <property type="evidence" value="ECO:0007669"/>
    <property type="project" value="UniProtKB-KW"/>
</dbReference>
<evidence type="ECO:0000256" key="8">
    <source>
        <dbReference type="SAM" id="MobiDB-lite"/>
    </source>
</evidence>
<keyword evidence="10" id="KW-1185">Reference proteome</keyword>
<dbReference type="InterPro" id="IPR029063">
    <property type="entry name" value="SAM-dependent_MTases_sf"/>
</dbReference>
<dbReference type="EC" id="2.1.1.320" evidence="7"/>
<evidence type="ECO:0000256" key="5">
    <source>
        <dbReference type="ARBA" id="ARBA00023128"/>
    </source>
</evidence>
<evidence type="ECO:0000313" key="9">
    <source>
        <dbReference type="EMBL" id="BEI94935.1"/>
    </source>
</evidence>
<dbReference type="EMBL" id="AP028219">
    <property type="protein sequence ID" value="BEI94935.1"/>
    <property type="molecule type" value="Genomic_DNA"/>
</dbReference>
<dbReference type="AlphaFoldDB" id="A0AA48QZ45"/>
<proteinExistence type="inferred from homology"/>
<comment type="function">
    <text evidence="7">Arginine methyltransferase involved in the assembly or stability of mitochondrial NADH:ubiquinone oxidoreductase complex (complex I).</text>
</comment>
<dbReference type="Pfam" id="PF02636">
    <property type="entry name" value="Methyltransf_28"/>
    <property type="match status" value="1"/>
</dbReference>
<dbReference type="GO" id="GO:0032981">
    <property type="term" value="P:mitochondrial respiratory chain complex I assembly"/>
    <property type="evidence" value="ECO:0007669"/>
    <property type="project" value="TreeGrafter"/>
</dbReference>
<evidence type="ECO:0000256" key="4">
    <source>
        <dbReference type="ARBA" id="ARBA00022679"/>
    </source>
</evidence>
<dbReference type="Gene3D" id="3.40.50.12710">
    <property type="match status" value="1"/>
</dbReference>